<dbReference type="AlphaFoldDB" id="A0A8S1HUH6"/>
<evidence type="ECO:0000313" key="4">
    <source>
        <dbReference type="Proteomes" id="UP000835052"/>
    </source>
</evidence>
<sequence length="354" mass="40542">MEQIVNYLKELPTLTEGVVSGSSSSAPEQSPSFWPKQQANQRPPKQVRVDGEMYEQWPVLEFSDLNSSILDLFTKATSQGVSSALLFELTRSDSDENGSIRLNNEDHLKWCMQVLNHALTLSFSTTREYETLKGAVRIYLHWLRALCDTPDNTIPTPLLETPEKYFRNIIDAMRWIFCRRDDDPEISALTSSSATQVPRSLAVERQSIEIDIVLDALRGLTQNSIFLLNSTDLLLAEPNATEEMGMRICCRVLDTLFELWLEAVLNEHLPSMAYWSTLAALTRRWRHNVSLIECWAKKILSFTVLVCKRMYGDDYLRISITDESVVPNLVQFIVSFGFTVSNFVPRRYQEQQAE</sequence>
<dbReference type="Proteomes" id="UP000835052">
    <property type="component" value="Unassembled WGS sequence"/>
</dbReference>
<feature type="compositionally biased region" description="Low complexity" evidence="1">
    <location>
        <begin position="17"/>
        <end position="32"/>
    </location>
</feature>
<dbReference type="OrthoDB" id="10009983at2759"/>
<organism evidence="3 4">
    <name type="scientific">Caenorhabditis auriculariae</name>
    <dbReference type="NCBI Taxonomy" id="2777116"/>
    <lineage>
        <taxon>Eukaryota</taxon>
        <taxon>Metazoa</taxon>
        <taxon>Ecdysozoa</taxon>
        <taxon>Nematoda</taxon>
        <taxon>Chromadorea</taxon>
        <taxon>Rhabditida</taxon>
        <taxon>Rhabditina</taxon>
        <taxon>Rhabditomorpha</taxon>
        <taxon>Rhabditoidea</taxon>
        <taxon>Rhabditidae</taxon>
        <taxon>Peloderinae</taxon>
        <taxon>Caenorhabditis</taxon>
    </lineage>
</organism>
<accession>A0A8S1HUH6</accession>
<evidence type="ECO:0000256" key="1">
    <source>
        <dbReference type="SAM" id="MobiDB-lite"/>
    </source>
</evidence>
<dbReference type="GO" id="GO:0005096">
    <property type="term" value="F:GTPase activator activity"/>
    <property type="evidence" value="ECO:0007669"/>
    <property type="project" value="InterPro"/>
</dbReference>
<dbReference type="PANTHER" id="PTHR21344:SF1">
    <property type="entry name" value="RAL GTPASE-ACTIVATING PROTEIN SUBUNIT BETA"/>
    <property type="match status" value="1"/>
</dbReference>
<gene>
    <name evidence="3" type="ORF">CAUJ_LOCUS12579</name>
</gene>
<dbReference type="InterPro" id="IPR046859">
    <property type="entry name" value="RGPA/RALGAPB_N"/>
</dbReference>
<feature type="domain" description="Ral GTPase-activating protein subunit alpha/beta N-terminal" evidence="2">
    <location>
        <begin position="226"/>
        <end position="312"/>
    </location>
</feature>
<proteinExistence type="predicted"/>
<dbReference type="PANTHER" id="PTHR21344">
    <property type="entry name" value="RAL GTPASE-ACTIVATING PROTEIN SUBUNIT BETA"/>
    <property type="match status" value="1"/>
</dbReference>
<feature type="region of interest" description="Disordered" evidence="1">
    <location>
        <begin position="17"/>
        <end position="44"/>
    </location>
</feature>
<dbReference type="Pfam" id="PF20412">
    <property type="entry name" value="RALGAPB_N"/>
    <property type="match status" value="1"/>
</dbReference>
<evidence type="ECO:0000313" key="3">
    <source>
        <dbReference type="EMBL" id="CAD6196666.1"/>
    </source>
</evidence>
<dbReference type="EMBL" id="CAJGYM010000077">
    <property type="protein sequence ID" value="CAD6196666.1"/>
    <property type="molecule type" value="Genomic_DNA"/>
</dbReference>
<comment type="caution">
    <text evidence="3">The sequence shown here is derived from an EMBL/GenBank/DDBJ whole genome shotgun (WGS) entry which is preliminary data.</text>
</comment>
<name>A0A8S1HUH6_9PELO</name>
<evidence type="ECO:0000259" key="2">
    <source>
        <dbReference type="Pfam" id="PF20412"/>
    </source>
</evidence>
<protein>
    <recommendedName>
        <fullName evidence="2">Ral GTPase-activating protein subunit alpha/beta N-terminal domain-containing protein</fullName>
    </recommendedName>
</protein>
<keyword evidence="4" id="KW-1185">Reference proteome</keyword>
<dbReference type="InterPro" id="IPR039930">
    <property type="entry name" value="RALGAPB"/>
</dbReference>
<reference evidence="3" key="1">
    <citation type="submission" date="2020-10" db="EMBL/GenBank/DDBJ databases">
        <authorList>
            <person name="Kikuchi T."/>
        </authorList>
    </citation>
    <scope>NUCLEOTIDE SEQUENCE</scope>
    <source>
        <strain evidence="3">NKZ352</strain>
    </source>
</reference>